<name>X0VCF5_9ZZZZ</name>
<organism evidence="1">
    <name type="scientific">marine sediment metagenome</name>
    <dbReference type="NCBI Taxonomy" id="412755"/>
    <lineage>
        <taxon>unclassified sequences</taxon>
        <taxon>metagenomes</taxon>
        <taxon>ecological metagenomes</taxon>
    </lineage>
</organism>
<sequence length="64" mass="7275">MEKKKETPKKIKKVVKAPVKKSISEKIDFLVLEMQDVIKNDRKELNTSSCASINKAISDLTRIS</sequence>
<proteinExistence type="predicted"/>
<dbReference type="AlphaFoldDB" id="X0VCF5"/>
<protein>
    <submittedName>
        <fullName evidence="1">Uncharacterized protein</fullName>
    </submittedName>
</protein>
<accession>X0VCF5</accession>
<feature type="non-terminal residue" evidence="1">
    <location>
        <position position="64"/>
    </location>
</feature>
<gene>
    <name evidence="1" type="ORF">S01H1_56116</name>
</gene>
<reference evidence="1" key="1">
    <citation type="journal article" date="2014" name="Front. Microbiol.">
        <title>High frequency of phylogenetically diverse reductive dehalogenase-homologous genes in deep subseafloor sedimentary metagenomes.</title>
        <authorList>
            <person name="Kawai M."/>
            <person name="Futagami T."/>
            <person name="Toyoda A."/>
            <person name="Takaki Y."/>
            <person name="Nishi S."/>
            <person name="Hori S."/>
            <person name="Arai W."/>
            <person name="Tsubouchi T."/>
            <person name="Morono Y."/>
            <person name="Uchiyama I."/>
            <person name="Ito T."/>
            <person name="Fujiyama A."/>
            <person name="Inagaki F."/>
            <person name="Takami H."/>
        </authorList>
    </citation>
    <scope>NUCLEOTIDE SEQUENCE</scope>
    <source>
        <strain evidence="1">Expedition CK06-06</strain>
    </source>
</reference>
<dbReference type="EMBL" id="BARS01036514">
    <property type="protein sequence ID" value="GAG15985.1"/>
    <property type="molecule type" value="Genomic_DNA"/>
</dbReference>
<comment type="caution">
    <text evidence="1">The sequence shown here is derived from an EMBL/GenBank/DDBJ whole genome shotgun (WGS) entry which is preliminary data.</text>
</comment>
<evidence type="ECO:0000313" key="1">
    <source>
        <dbReference type="EMBL" id="GAG15985.1"/>
    </source>
</evidence>